<dbReference type="Proteomes" id="UP001157974">
    <property type="component" value="Unassembled WGS sequence"/>
</dbReference>
<protein>
    <recommendedName>
        <fullName evidence="10">26S proteasome regulatory subunit RPN2 C-terminal domain-containing protein</fullName>
    </recommendedName>
</protein>
<feature type="compositionally biased region" description="Basic and acidic residues" evidence="5">
    <location>
        <begin position="926"/>
        <end position="961"/>
    </location>
</feature>
<feature type="compositionally biased region" description="Polar residues" evidence="5">
    <location>
        <begin position="1028"/>
        <end position="1043"/>
    </location>
</feature>
<evidence type="ECO:0000256" key="3">
    <source>
        <dbReference type="ARBA" id="ARBA00022942"/>
    </source>
</evidence>
<dbReference type="InterPro" id="IPR040623">
    <property type="entry name" value="RPN2_C"/>
</dbReference>
<dbReference type="GO" id="GO:0043161">
    <property type="term" value="P:proteasome-mediated ubiquitin-dependent protein catabolic process"/>
    <property type="evidence" value="ECO:0007669"/>
    <property type="project" value="TreeGrafter"/>
</dbReference>
<evidence type="ECO:0000256" key="1">
    <source>
        <dbReference type="ARBA" id="ARBA00006308"/>
    </source>
</evidence>
<dbReference type="Gene3D" id="1.25.10.10">
    <property type="entry name" value="Leucine-rich Repeat Variant"/>
    <property type="match status" value="1"/>
</dbReference>
<dbReference type="GO" id="GO:0008540">
    <property type="term" value="C:proteasome regulatory particle, base subcomplex"/>
    <property type="evidence" value="ECO:0007669"/>
    <property type="project" value="UniProtKB-UniRule"/>
</dbReference>
<feature type="compositionally biased region" description="Low complexity" evidence="5">
    <location>
        <begin position="915"/>
        <end position="924"/>
    </location>
</feature>
<name>A0AAV8UVS7_9RHOD</name>
<dbReference type="Pfam" id="PF21505">
    <property type="entry name" value="RPN2_N"/>
    <property type="match status" value="1"/>
</dbReference>
<gene>
    <name evidence="8" type="ORF">NDN08_001722</name>
</gene>
<dbReference type="GO" id="GO:0030234">
    <property type="term" value="F:enzyme regulator activity"/>
    <property type="evidence" value="ECO:0007669"/>
    <property type="project" value="UniProtKB-UniRule"/>
</dbReference>
<accession>A0AAV8UVS7</accession>
<evidence type="ECO:0000313" key="8">
    <source>
        <dbReference type="EMBL" id="KAJ8905213.1"/>
    </source>
</evidence>
<dbReference type="GO" id="GO:0042176">
    <property type="term" value="P:regulation of protein catabolic process"/>
    <property type="evidence" value="ECO:0007669"/>
    <property type="project" value="UniProtKB-UniRule"/>
</dbReference>
<reference evidence="8 9" key="1">
    <citation type="journal article" date="2023" name="Nat. Commun.">
        <title>Origin of minicircular mitochondrial genomes in red algae.</title>
        <authorList>
            <person name="Lee Y."/>
            <person name="Cho C.H."/>
            <person name="Lee Y.M."/>
            <person name="Park S.I."/>
            <person name="Yang J.H."/>
            <person name="West J.A."/>
            <person name="Bhattacharya D."/>
            <person name="Yoon H.S."/>
        </authorList>
    </citation>
    <scope>NUCLEOTIDE SEQUENCE [LARGE SCALE GENOMIC DNA]</scope>
    <source>
        <strain evidence="8 9">CCMP1338</strain>
        <tissue evidence="8">Whole cell</tissue>
    </source>
</reference>
<evidence type="ECO:0008006" key="10">
    <source>
        <dbReference type="Google" id="ProtNLM"/>
    </source>
</evidence>
<comment type="similarity">
    <text evidence="1 4">Belongs to the proteasome subunit S1 family.</text>
</comment>
<dbReference type="PANTHER" id="PTHR10943:SF2">
    <property type="entry name" value="26S PROTEASOME NON-ATPASE REGULATORY SUBUNIT 1"/>
    <property type="match status" value="1"/>
</dbReference>
<feature type="domain" description="26S proteasome regulatory subunit RPN2 C-terminal" evidence="6">
    <location>
        <begin position="848"/>
        <end position="1014"/>
    </location>
</feature>
<feature type="region of interest" description="Disordered" evidence="5">
    <location>
        <begin position="1019"/>
        <end position="1072"/>
    </location>
</feature>
<evidence type="ECO:0000259" key="6">
    <source>
        <dbReference type="Pfam" id="PF18004"/>
    </source>
</evidence>
<dbReference type="GO" id="GO:0034515">
    <property type="term" value="C:proteasome storage granule"/>
    <property type="evidence" value="ECO:0007669"/>
    <property type="project" value="TreeGrafter"/>
</dbReference>
<evidence type="ECO:0000256" key="4">
    <source>
        <dbReference type="PIRNR" id="PIRNR015947"/>
    </source>
</evidence>
<keyword evidence="2" id="KW-0677">Repeat</keyword>
<proteinExistence type="inferred from homology"/>
<sequence length="1072" mass="116313">MGIVQGFGFGEGRRDEVVGFKVVWDLCSSKIFPRQQKRVMSVAVMNPIVQSSAASALLQLDEPEVILQSHALRILNSLADSFWPEISPSVAKIQDLSEKPSFPDAKLASLVAAKILFHLGDLDEALAYALRAKELFSISDATEFATTLRAKCIDEYITMRNKPENESANAGKAQGITDDLGFEENKRMAALEDVVQKVLDSCIKNGEVRESIGVAIEAKMHDRLEQAIQSCASRDERIAALNYCFECSQSLVASRRYRAEVLKLIADMHRREEEPDEVALANCLSFLEDAERLAELLEGLVMSGDESKRLAAIQIAFNVHDNDTPRFFDKVVALFDSKEKPEGEASAEESARKEALQQLKDILSGSIPSSLTLDFLSNYSKADSYILQTIKSTQDSRSSVCHSALLFTNAIMHGGTAIDSFLRDNLEWLALATSWAKFSATSCLGVIHARHTASALNLLSPYLATQGGASSAYSEGGALYALGLMFANGGSQKLQRPESATPADASATPEALNASEYLLAALRRESGNEVVQHGACLGLGLAAMGSWDGVDDNDIYEELKLTLFRDSAVAGEAAGLAMGLVSIGNGSEKALDEMLTYAEETEHEKIIRGLALGMALTCYGREDDAEKIIETMSSSKEPILRYGAMYAVAMAYCGTADNKAIRKLLYTAVTDVSDDVRRAAVICLGFVLFRHPKQVPKIVALSADSCFPHVRYGAAMALGIACAGTGLASASEILERLAADPSDFVRQGALIALAMVYMQHSEARTPKVVEIRKLFEKTIGDMHEDVMTKFGAILAYGIIDSGGRNSSIALTSLSGHRRMTAVVGLALFTQYWYWFPMVHFFGLALRPTNFVALNKDLKLPVLEVQCNTRPSLFAYPPMGPPKKVKAEEKAPVAVLSVTAKALARESRKEKEKAKAAASASGAEGETSEKESKPDDMEIDAVAKSENGKETPPKAETTKEEPTSFMISNPSRILDEQAKSVVWPKEARYQPVRADGVRGFILVKDTRLDEEETFVELNSLATARAPPESGSSVETSVQVSSAANEQPGLDEGSEPEAPEPFEYVDEEPADGEN</sequence>
<organism evidence="8 9">
    <name type="scientific">Rhodosorus marinus</name>
    <dbReference type="NCBI Taxonomy" id="101924"/>
    <lineage>
        <taxon>Eukaryota</taxon>
        <taxon>Rhodophyta</taxon>
        <taxon>Stylonematophyceae</taxon>
        <taxon>Stylonematales</taxon>
        <taxon>Stylonemataceae</taxon>
        <taxon>Rhodosorus</taxon>
    </lineage>
</organism>
<evidence type="ECO:0000256" key="5">
    <source>
        <dbReference type="SAM" id="MobiDB-lite"/>
    </source>
</evidence>
<dbReference type="PIRSF" id="PIRSF015947">
    <property type="entry name" value="26S_Psome_Rpn2"/>
    <property type="match status" value="1"/>
</dbReference>
<evidence type="ECO:0000313" key="9">
    <source>
        <dbReference type="Proteomes" id="UP001157974"/>
    </source>
</evidence>
<dbReference type="InterPro" id="IPR048570">
    <property type="entry name" value="PSMD1_RPN2_N"/>
</dbReference>
<feature type="domain" description="26S proteasome non-ATPase regulatory subunit 1/RPN2 N-terminal" evidence="7">
    <location>
        <begin position="52"/>
        <end position="378"/>
    </location>
</feature>
<dbReference type="AlphaFoldDB" id="A0AAV8UVS7"/>
<comment type="caution">
    <text evidence="8">The sequence shown here is derived from an EMBL/GenBank/DDBJ whole genome shotgun (WGS) entry which is preliminary data.</text>
</comment>
<dbReference type="FunFam" id="1.25.10.10:FF:000017">
    <property type="entry name" value="26S proteasome non-ATPase regulatory subunit 1"/>
    <property type="match status" value="1"/>
</dbReference>
<keyword evidence="3 4" id="KW-0647">Proteasome</keyword>
<evidence type="ECO:0000256" key="2">
    <source>
        <dbReference type="ARBA" id="ARBA00022737"/>
    </source>
</evidence>
<evidence type="ECO:0000259" key="7">
    <source>
        <dbReference type="Pfam" id="PF21505"/>
    </source>
</evidence>
<dbReference type="Pfam" id="PF18004">
    <property type="entry name" value="RPN2_C"/>
    <property type="match status" value="1"/>
</dbReference>
<dbReference type="Pfam" id="PF01851">
    <property type="entry name" value="PC_rep"/>
    <property type="match status" value="1"/>
</dbReference>
<dbReference type="EMBL" id="JAMWBK010000005">
    <property type="protein sequence ID" value="KAJ8905213.1"/>
    <property type="molecule type" value="Genomic_DNA"/>
</dbReference>
<dbReference type="InterPro" id="IPR011989">
    <property type="entry name" value="ARM-like"/>
</dbReference>
<dbReference type="InterPro" id="IPR002015">
    <property type="entry name" value="Proteasome/cyclosome_rpt"/>
</dbReference>
<feature type="compositionally biased region" description="Acidic residues" evidence="5">
    <location>
        <begin position="1050"/>
        <end position="1072"/>
    </location>
</feature>
<dbReference type="InterPro" id="IPR016024">
    <property type="entry name" value="ARM-type_fold"/>
</dbReference>
<keyword evidence="9" id="KW-1185">Reference proteome</keyword>
<feature type="region of interest" description="Disordered" evidence="5">
    <location>
        <begin position="906"/>
        <end position="974"/>
    </location>
</feature>
<dbReference type="SUPFAM" id="SSF48371">
    <property type="entry name" value="ARM repeat"/>
    <property type="match status" value="1"/>
</dbReference>
<dbReference type="GO" id="GO:0005634">
    <property type="term" value="C:nucleus"/>
    <property type="evidence" value="ECO:0007669"/>
    <property type="project" value="TreeGrafter"/>
</dbReference>
<dbReference type="PANTHER" id="PTHR10943">
    <property type="entry name" value="26S PROTEASOME NON-ATPASE REGULATORY SUBUNIT"/>
    <property type="match status" value="1"/>
</dbReference>
<dbReference type="Pfam" id="PF13646">
    <property type="entry name" value="HEAT_2"/>
    <property type="match status" value="1"/>
</dbReference>
<dbReference type="InterPro" id="IPR016642">
    <property type="entry name" value="26S_Psome_Rpn2"/>
</dbReference>